<sequence length="127" mass="14411">AVLSVASCELPSHRTSQNVKYSNEEALKQASLDTLILTFHVDIEPEFQFCSQSNHSCGKAIDLVKASSGKIEFNNIRMECIKLGEVQVSLSLVVKSEDEILSLEINDPYQPNQKHFRETFWNARLKR</sequence>
<keyword evidence="2" id="KW-1185">Reference proteome</keyword>
<organism evidence="1 2">
    <name type="scientific">Dentiscutata erythropus</name>
    <dbReference type="NCBI Taxonomy" id="1348616"/>
    <lineage>
        <taxon>Eukaryota</taxon>
        <taxon>Fungi</taxon>
        <taxon>Fungi incertae sedis</taxon>
        <taxon>Mucoromycota</taxon>
        <taxon>Glomeromycotina</taxon>
        <taxon>Glomeromycetes</taxon>
        <taxon>Diversisporales</taxon>
        <taxon>Gigasporaceae</taxon>
        <taxon>Dentiscutata</taxon>
    </lineage>
</organism>
<dbReference type="Proteomes" id="UP000789405">
    <property type="component" value="Unassembled WGS sequence"/>
</dbReference>
<evidence type="ECO:0000313" key="1">
    <source>
        <dbReference type="EMBL" id="CAG8456034.1"/>
    </source>
</evidence>
<proteinExistence type="predicted"/>
<name>A0A9N8VP92_9GLOM</name>
<feature type="non-terminal residue" evidence="1">
    <location>
        <position position="127"/>
    </location>
</feature>
<dbReference type="OrthoDB" id="2440501at2759"/>
<gene>
    <name evidence="1" type="ORF">DERYTH_LOCUS771</name>
</gene>
<dbReference type="EMBL" id="CAJVPY010000179">
    <property type="protein sequence ID" value="CAG8456034.1"/>
    <property type="molecule type" value="Genomic_DNA"/>
</dbReference>
<evidence type="ECO:0000313" key="2">
    <source>
        <dbReference type="Proteomes" id="UP000789405"/>
    </source>
</evidence>
<comment type="caution">
    <text evidence="1">The sequence shown here is derived from an EMBL/GenBank/DDBJ whole genome shotgun (WGS) entry which is preliminary data.</text>
</comment>
<reference evidence="1" key="1">
    <citation type="submission" date="2021-06" db="EMBL/GenBank/DDBJ databases">
        <authorList>
            <person name="Kallberg Y."/>
            <person name="Tangrot J."/>
            <person name="Rosling A."/>
        </authorList>
    </citation>
    <scope>NUCLEOTIDE SEQUENCE</scope>
    <source>
        <strain evidence="1">MA453B</strain>
    </source>
</reference>
<accession>A0A9N8VP92</accession>
<protein>
    <submittedName>
        <fullName evidence="1">13533_t:CDS:1</fullName>
    </submittedName>
</protein>
<dbReference type="AlphaFoldDB" id="A0A9N8VP92"/>